<name>A0A7C4QX84_9PLAN</name>
<sequence length="296" mass="32751">MPGVLIVDDSAVDRRLAAGLIERQEGWTAATVEDGVEALASVLQHPVEIVLTDMQIPAMNGLELVKALRRECPQVAVVLMTAQGSEELAVQALQAGAASYVPKRALAAELVPTLRRVLAAASDERSQQSLVHRLQERCETYHVESDLALLMPLSRYLQQVVGDAWSLDKTERLRIGTAVEEALLNALYHGNLELDSQLKDEDYSRFQALAEERSRQLPYRDRRISVSLRLTPSTASITIRDDGPGFDPQSLPDPTDTDNLDRLCGRGVMLMRAFMSEVHYNATGNEVTLVKHHFEG</sequence>
<dbReference type="Gene3D" id="3.30.565.10">
    <property type="entry name" value="Histidine kinase-like ATPase, C-terminal domain"/>
    <property type="match status" value="1"/>
</dbReference>
<dbReference type="PANTHER" id="PTHR44591">
    <property type="entry name" value="STRESS RESPONSE REGULATOR PROTEIN 1"/>
    <property type="match status" value="1"/>
</dbReference>
<dbReference type="GO" id="GO:0000160">
    <property type="term" value="P:phosphorelay signal transduction system"/>
    <property type="evidence" value="ECO:0007669"/>
    <property type="project" value="InterPro"/>
</dbReference>
<dbReference type="SUPFAM" id="SSF55874">
    <property type="entry name" value="ATPase domain of HSP90 chaperone/DNA topoisomerase II/histidine kinase"/>
    <property type="match status" value="1"/>
</dbReference>
<comment type="caution">
    <text evidence="5">The sequence shown here is derived from an EMBL/GenBank/DDBJ whole genome shotgun (WGS) entry which is preliminary data.</text>
</comment>
<feature type="region of interest" description="Disordered" evidence="3">
    <location>
        <begin position="236"/>
        <end position="259"/>
    </location>
</feature>
<proteinExistence type="predicted"/>
<keyword evidence="1 2" id="KW-0597">Phosphoprotein</keyword>
<gene>
    <name evidence="5" type="ORF">ENS64_15610</name>
</gene>
<feature type="domain" description="Response regulatory" evidence="4">
    <location>
        <begin position="3"/>
        <end position="118"/>
    </location>
</feature>
<evidence type="ECO:0000256" key="2">
    <source>
        <dbReference type="PROSITE-ProRule" id="PRU00169"/>
    </source>
</evidence>
<dbReference type="CDD" id="cd17535">
    <property type="entry name" value="REC_NarL-like"/>
    <property type="match status" value="1"/>
</dbReference>
<dbReference type="SMART" id="SM00448">
    <property type="entry name" value="REC"/>
    <property type="match status" value="1"/>
</dbReference>
<dbReference type="Pfam" id="PF13581">
    <property type="entry name" value="HATPase_c_2"/>
    <property type="match status" value="1"/>
</dbReference>
<dbReference type="AlphaFoldDB" id="A0A7C4QX84"/>
<evidence type="ECO:0000256" key="3">
    <source>
        <dbReference type="SAM" id="MobiDB-lite"/>
    </source>
</evidence>
<dbReference type="InterPro" id="IPR050595">
    <property type="entry name" value="Bact_response_regulator"/>
</dbReference>
<accession>A0A7C4QX84</accession>
<protein>
    <submittedName>
        <fullName evidence="5">Response regulator</fullName>
    </submittedName>
</protein>
<dbReference type="CDD" id="cd16936">
    <property type="entry name" value="HATPase_RsbW-like"/>
    <property type="match status" value="1"/>
</dbReference>
<dbReference type="Gene3D" id="3.40.50.2300">
    <property type="match status" value="1"/>
</dbReference>
<dbReference type="PANTHER" id="PTHR44591:SF3">
    <property type="entry name" value="RESPONSE REGULATORY DOMAIN-CONTAINING PROTEIN"/>
    <property type="match status" value="1"/>
</dbReference>
<dbReference type="InterPro" id="IPR058245">
    <property type="entry name" value="NreC/VraR/RcsB-like_REC"/>
</dbReference>
<dbReference type="InterPro" id="IPR036890">
    <property type="entry name" value="HATPase_C_sf"/>
</dbReference>
<dbReference type="Pfam" id="PF00072">
    <property type="entry name" value="Response_reg"/>
    <property type="match status" value="1"/>
</dbReference>
<dbReference type="InterPro" id="IPR001789">
    <property type="entry name" value="Sig_transdc_resp-reg_receiver"/>
</dbReference>
<reference evidence="5" key="1">
    <citation type="journal article" date="2020" name="mSystems">
        <title>Genome- and Community-Level Interaction Insights into Carbon Utilization and Element Cycling Functions of Hydrothermarchaeota in Hydrothermal Sediment.</title>
        <authorList>
            <person name="Zhou Z."/>
            <person name="Liu Y."/>
            <person name="Xu W."/>
            <person name="Pan J."/>
            <person name="Luo Z.H."/>
            <person name="Li M."/>
        </authorList>
    </citation>
    <scope>NUCLEOTIDE SEQUENCE [LARGE SCALE GENOMIC DNA]</scope>
    <source>
        <strain evidence="5">SpSt-508</strain>
    </source>
</reference>
<evidence type="ECO:0000259" key="4">
    <source>
        <dbReference type="PROSITE" id="PS50110"/>
    </source>
</evidence>
<dbReference type="SUPFAM" id="SSF52172">
    <property type="entry name" value="CheY-like"/>
    <property type="match status" value="1"/>
</dbReference>
<evidence type="ECO:0000256" key="1">
    <source>
        <dbReference type="ARBA" id="ARBA00022553"/>
    </source>
</evidence>
<feature type="modified residue" description="4-aspartylphosphate" evidence="2">
    <location>
        <position position="53"/>
    </location>
</feature>
<dbReference type="InterPro" id="IPR011006">
    <property type="entry name" value="CheY-like_superfamily"/>
</dbReference>
<dbReference type="EMBL" id="DSVQ01000018">
    <property type="protein sequence ID" value="HGT40670.1"/>
    <property type="molecule type" value="Genomic_DNA"/>
</dbReference>
<organism evidence="5">
    <name type="scientific">Schlesneria paludicola</name>
    <dbReference type="NCBI Taxonomy" id="360056"/>
    <lineage>
        <taxon>Bacteria</taxon>
        <taxon>Pseudomonadati</taxon>
        <taxon>Planctomycetota</taxon>
        <taxon>Planctomycetia</taxon>
        <taxon>Planctomycetales</taxon>
        <taxon>Planctomycetaceae</taxon>
        <taxon>Schlesneria</taxon>
    </lineage>
</organism>
<dbReference type="InterPro" id="IPR003594">
    <property type="entry name" value="HATPase_dom"/>
</dbReference>
<dbReference type="PROSITE" id="PS50110">
    <property type="entry name" value="RESPONSE_REGULATORY"/>
    <property type="match status" value="1"/>
</dbReference>
<evidence type="ECO:0000313" key="5">
    <source>
        <dbReference type="EMBL" id="HGT40670.1"/>
    </source>
</evidence>